<comment type="catalytic activity">
    <reaction evidence="19">
        <text>a 3-oxo-5alpha-steroid + NADP(+) = a 3-oxo-Delta(4)-steroid + NADPH + H(+)</text>
        <dbReference type="Rhea" id="RHEA:54384"/>
        <dbReference type="ChEBI" id="CHEBI:13601"/>
        <dbReference type="ChEBI" id="CHEBI:15378"/>
        <dbReference type="ChEBI" id="CHEBI:47909"/>
        <dbReference type="ChEBI" id="CHEBI:57783"/>
        <dbReference type="ChEBI" id="CHEBI:58349"/>
        <dbReference type="EC" id="1.3.1.22"/>
    </reaction>
</comment>
<dbReference type="EnsemblProtists" id="EOD05363">
    <property type="protein sequence ID" value="EOD05363"/>
    <property type="gene ID" value="EMIHUDRAFT_433159"/>
</dbReference>
<evidence type="ECO:0000256" key="1">
    <source>
        <dbReference type="ARBA" id="ARBA00004477"/>
    </source>
</evidence>
<keyword evidence="12" id="KW-0443">Lipid metabolism</keyword>
<keyword evidence="8" id="KW-0492">Microsome</keyword>
<dbReference type="EC" id="1.3.1.22" evidence="4"/>
<dbReference type="PANTHER" id="PTHR10556:SF37">
    <property type="entry name" value="3-OXO-5-ALPHA-STEROID 4-DEHYDROGENASE 2"/>
    <property type="match status" value="1"/>
</dbReference>
<evidence type="ECO:0000256" key="6">
    <source>
        <dbReference type="ARBA" id="ARBA00022782"/>
    </source>
</evidence>
<dbReference type="FunFam" id="1.20.120.1630:FF:000002">
    <property type="entry name" value="Steroid 5 alpha-reductase 1"/>
    <property type="match status" value="1"/>
</dbReference>
<dbReference type="Proteomes" id="UP000013827">
    <property type="component" value="Unassembled WGS sequence"/>
</dbReference>
<evidence type="ECO:0000256" key="20">
    <source>
        <dbReference type="SAM" id="Phobius"/>
    </source>
</evidence>
<reference evidence="23" key="1">
    <citation type="journal article" date="2013" name="Nature">
        <title>Pan genome of the phytoplankton Emiliania underpins its global distribution.</title>
        <authorList>
            <person name="Read B.A."/>
            <person name="Kegel J."/>
            <person name="Klute M.J."/>
            <person name="Kuo A."/>
            <person name="Lefebvre S.C."/>
            <person name="Maumus F."/>
            <person name="Mayer C."/>
            <person name="Miller J."/>
            <person name="Monier A."/>
            <person name="Salamov A."/>
            <person name="Young J."/>
            <person name="Aguilar M."/>
            <person name="Claverie J.M."/>
            <person name="Frickenhaus S."/>
            <person name="Gonzalez K."/>
            <person name="Herman E.K."/>
            <person name="Lin Y.C."/>
            <person name="Napier J."/>
            <person name="Ogata H."/>
            <person name="Sarno A.F."/>
            <person name="Shmutz J."/>
            <person name="Schroeder D."/>
            <person name="de Vargas C."/>
            <person name="Verret F."/>
            <person name="von Dassow P."/>
            <person name="Valentin K."/>
            <person name="Van de Peer Y."/>
            <person name="Wheeler G."/>
            <person name="Dacks J.B."/>
            <person name="Delwiche C.F."/>
            <person name="Dyhrman S.T."/>
            <person name="Glockner G."/>
            <person name="John U."/>
            <person name="Richards T."/>
            <person name="Worden A.Z."/>
            <person name="Zhang X."/>
            <person name="Grigoriev I.V."/>
            <person name="Allen A.E."/>
            <person name="Bidle K."/>
            <person name="Borodovsky M."/>
            <person name="Bowler C."/>
            <person name="Brownlee C."/>
            <person name="Cock J.M."/>
            <person name="Elias M."/>
            <person name="Gladyshev V.N."/>
            <person name="Groth M."/>
            <person name="Guda C."/>
            <person name="Hadaegh A."/>
            <person name="Iglesias-Rodriguez M.D."/>
            <person name="Jenkins J."/>
            <person name="Jones B.M."/>
            <person name="Lawson T."/>
            <person name="Leese F."/>
            <person name="Lindquist E."/>
            <person name="Lobanov A."/>
            <person name="Lomsadze A."/>
            <person name="Malik S.B."/>
            <person name="Marsh M.E."/>
            <person name="Mackinder L."/>
            <person name="Mock T."/>
            <person name="Mueller-Roeber B."/>
            <person name="Pagarete A."/>
            <person name="Parker M."/>
            <person name="Probert I."/>
            <person name="Quesneville H."/>
            <person name="Raines C."/>
            <person name="Rensing S.A."/>
            <person name="Riano-Pachon D.M."/>
            <person name="Richier S."/>
            <person name="Rokitta S."/>
            <person name="Shiraiwa Y."/>
            <person name="Soanes D.M."/>
            <person name="van der Giezen M."/>
            <person name="Wahlund T.M."/>
            <person name="Williams B."/>
            <person name="Wilson W."/>
            <person name="Wolfe G."/>
            <person name="Wurch L.L."/>
        </authorList>
    </citation>
    <scope>NUCLEOTIDE SEQUENCE</scope>
</reference>
<comment type="similarity">
    <text evidence="3">Belongs to the steroid 5-alpha reductase family.</text>
</comment>
<evidence type="ECO:0000256" key="19">
    <source>
        <dbReference type="ARBA" id="ARBA00048164"/>
    </source>
</evidence>
<dbReference type="Gene3D" id="1.20.120.1630">
    <property type="match status" value="1"/>
</dbReference>
<evidence type="ECO:0000256" key="15">
    <source>
        <dbReference type="ARBA" id="ARBA00041663"/>
    </source>
</evidence>
<accession>A0A0D3I278</accession>
<keyword evidence="23" id="KW-1185">Reference proteome</keyword>
<dbReference type="GeneID" id="17251579"/>
<evidence type="ECO:0000256" key="4">
    <source>
        <dbReference type="ARBA" id="ARBA00012049"/>
    </source>
</evidence>
<dbReference type="GO" id="GO:0047751">
    <property type="term" value="F:3-oxo-5-alpha-steroid 4-dehydrogenase (NADP+) activity"/>
    <property type="evidence" value="ECO:0007669"/>
    <property type="project" value="UniProtKB-EC"/>
</dbReference>
<dbReference type="OMA" id="PHYALEW"/>
<keyword evidence="13 20" id="KW-0472">Membrane</keyword>
<protein>
    <recommendedName>
        <fullName evidence="14">3-oxo-5-alpha-steroid 4-dehydrogenase 2</fullName>
        <ecNumber evidence="4">1.3.1.22</ecNumber>
    </recommendedName>
    <alternativeName>
        <fullName evidence="16">5 alpha-SR2</fullName>
    </alternativeName>
    <alternativeName>
        <fullName evidence="15">SR type 2</fullName>
    </alternativeName>
    <alternativeName>
        <fullName evidence="17">Steroid 5-alpha-reductase 2</fullName>
    </alternativeName>
</protein>
<keyword evidence="6" id="KW-0221">Differentiation</keyword>
<evidence type="ECO:0000259" key="21">
    <source>
        <dbReference type="Pfam" id="PF02544"/>
    </source>
</evidence>
<organism evidence="22 23">
    <name type="scientific">Emiliania huxleyi (strain CCMP1516)</name>
    <dbReference type="NCBI Taxonomy" id="280463"/>
    <lineage>
        <taxon>Eukaryota</taxon>
        <taxon>Haptista</taxon>
        <taxon>Haptophyta</taxon>
        <taxon>Prymnesiophyceae</taxon>
        <taxon>Isochrysidales</taxon>
        <taxon>Noelaerhabdaceae</taxon>
        <taxon>Emiliania</taxon>
    </lineage>
</organism>
<evidence type="ECO:0000256" key="7">
    <source>
        <dbReference type="ARBA" id="ARBA00022824"/>
    </source>
</evidence>
<evidence type="ECO:0000256" key="12">
    <source>
        <dbReference type="ARBA" id="ARBA00023098"/>
    </source>
</evidence>
<dbReference type="GO" id="GO:0030154">
    <property type="term" value="P:cell differentiation"/>
    <property type="evidence" value="ECO:0007669"/>
    <property type="project" value="UniProtKB-KW"/>
</dbReference>
<feature type="transmembrane region" description="Helical" evidence="20">
    <location>
        <begin position="138"/>
        <end position="156"/>
    </location>
</feature>
<evidence type="ECO:0000256" key="11">
    <source>
        <dbReference type="ARBA" id="ARBA00023002"/>
    </source>
</evidence>
<dbReference type="PANTHER" id="PTHR10556">
    <property type="entry name" value="3-OXO-5-ALPHA-STEROID 4-DEHYDROGENASE"/>
    <property type="match status" value="1"/>
</dbReference>
<reference evidence="22" key="2">
    <citation type="submission" date="2024-10" db="UniProtKB">
        <authorList>
            <consortium name="EnsemblProtists"/>
        </authorList>
    </citation>
    <scope>IDENTIFICATION</scope>
</reference>
<keyword evidence="5 20" id="KW-0812">Transmembrane</keyword>
<evidence type="ECO:0000256" key="17">
    <source>
        <dbReference type="ARBA" id="ARBA00042580"/>
    </source>
</evidence>
<dbReference type="InterPro" id="IPR016636">
    <property type="entry name" value="3-oxo-5-alpha-steroid_4-DH"/>
</dbReference>
<dbReference type="RefSeq" id="XP_005757792.1">
    <property type="nucleotide sequence ID" value="XM_005757735.1"/>
</dbReference>
<sequence length="249" mass="27649">MIATGAAVVLVELGGGIAAAYGRYAATAPFARWLGPMVPAWFAWMFQESWSVLVPLALLPFSNPTCLVSPGNLALGGMFLTHYTYRSFVYPLRIRGGKPMPLGISSLAALFCFFNGYLQGRLWTALHVFSLDTAADRAFLACGGAIWLFGWCVNLHSDSILRSLRRPGETGYKIPRGGMFEYVSAANYFGEIVEWSGYAVASRFHVGCLAFALFTACNTGPRALHHHLWYLQKFEDYPRDRRALIPFVW</sequence>
<dbReference type="HOGENOM" id="CLU_065395_1_1_1"/>
<dbReference type="PROSITE" id="PS50244">
    <property type="entry name" value="S5A_REDUCTASE"/>
    <property type="match status" value="1"/>
</dbReference>
<dbReference type="GO" id="GO:0005789">
    <property type="term" value="C:endoplasmic reticulum membrane"/>
    <property type="evidence" value="ECO:0007669"/>
    <property type="project" value="UniProtKB-SubCell"/>
</dbReference>
<keyword evidence="10 20" id="KW-1133">Transmembrane helix</keyword>
<evidence type="ECO:0000256" key="13">
    <source>
        <dbReference type="ARBA" id="ARBA00023136"/>
    </source>
</evidence>
<evidence type="ECO:0000256" key="16">
    <source>
        <dbReference type="ARBA" id="ARBA00042576"/>
    </source>
</evidence>
<dbReference type="Pfam" id="PF02544">
    <property type="entry name" value="Steroid_dh"/>
    <property type="match status" value="1"/>
</dbReference>
<evidence type="ECO:0000256" key="3">
    <source>
        <dbReference type="ARBA" id="ARBA00007742"/>
    </source>
</evidence>
<evidence type="ECO:0000256" key="5">
    <source>
        <dbReference type="ARBA" id="ARBA00022692"/>
    </source>
</evidence>
<name>A0A0D3I278_EMIH1</name>
<evidence type="ECO:0000256" key="10">
    <source>
        <dbReference type="ARBA" id="ARBA00022989"/>
    </source>
</evidence>
<comment type="subcellular location">
    <subcellularLocation>
        <location evidence="1">Endoplasmic reticulum membrane</location>
        <topology evidence="1">Multi-pass membrane protein</topology>
    </subcellularLocation>
    <subcellularLocation>
        <location evidence="2">Microsome membrane</location>
    </subcellularLocation>
</comment>
<evidence type="ECO:0000256" key="8">
    <source>
        <dbReference type="ARBA" id="ARBA00022848"/>
    </source>
</evidence>
<evidence type="ECO:0000313" key="23">
    <source>
        <dbReference type="Proteomes" id="UP000013827"/>
    </source>
</evidence>
<evidence type="ECO:0000256" key="9">
    <source>
        <dbReference type="ARBA" id="ARBA00022857"/>
    </source>
</evidence>
<evidence type="ECO:0000256" key="18">
    <source>
        <dbReference type="ARBA" id="ARBA00045549"/>
    </source>
</evidence>
<evidence type="ECO:0000256" key="14">
    <source>
        <dbReference type="ARBA" id="ARBA00039430"/>
    </source>
</evidence>
<dbReference type="GO" id="GO:0006694">
    <property type="term" value="P:steroid biosynthetic process"/>
    <property type="evidence" value="ECO:0007669"/>
    <property type="project" value="TreeGrafter"/>
</dbReference>
<dbReference type="eggNOG" id="KOG1638">
    <property type="taxonomic scope" value="Eukaryota"/>
</dbReference>
<feature type="domain" description="3-oxo-5-alpha-steroid 4-dehydrogenase C-terminal" evidence="21">
    <location>
        <begin position="99"/>
        <end position="249"/>
    </location>
</feature>
<feature type="transmembrane region" description="Helical" evidence="20">
    <location>
        <begin position="100"/>
        <end position="118"/>
    </location>
</feature>
<dbReference type="PaxDb" id="2903-EOD05363"/>
<dbReference type="InterPro" id="IPR039357">
    <property type="entry name" value="SRD5A/TECR"/>
</dbReference>
<dbReference type="KEGG" id="ehx:EMIHUDRAFT_433159"/>
<comment type="function">
    <text evidence="18">Converts testosterone (T) into 5-alpha-dihydrotestosterone (DHT) and progesterone or corticosterone into their corresponding 5-alpha-3-oxosteroids. It plays a central role in sexual differentiation and androgen physiology.</text>
</comment>
<feature type="transmembrane region" description="Helical" evidence="20">
    <location>
        <begin position="49"/>
        <end position="80"/>
    </location>
</feature>
<keyword evidence="11" id="KW-0560">Oxidoreductase</keyword>
<dbReference type="InterPro" id="IPR001104">
    <property type="entry name" value="3-oxo-5_a-steroid_4-DH_C"/>
</dbReference>
<dbReference type="PIRSF" id="PIRSF015596">
    <property type="entry name" value="5_alpha-SR2"/>
    <property type="match status" value="1"/>
</dbReference>
<keyword evidence="7" id="KW-0256">Endoplasmic reticulum</keyword>
<evidence type="ECO:0000256" key="2">
    <source>
        <dbReference type="ARBA" id="ARBA00004524"/>
    </source>
</evidence>
<proteinExistence type="inferred from homology"/>
<dbReference type="AlphaFoldDB" id="A0A0D3I278"/>
<evidence type="ECO:0000313" key="22">
    <source>
        <dbReference type="EnsemblProtists" id="EOD05363"/>
    </source>
</evidence>
<keyword evidence="9" id="KW-0521">NADP</keyword>